<accession>A0A4P7U9S1</accession>
<dbReference type="EMBL" id="BMCK01000001">
    <property type="protein sequence ID" value="GGD11033.1"/>
    <property type="molecule type" value="Genomic_DNA"/>
</dbReference>
<feature type="chain" id="PRO_5039354526" description="EfeO-type cupredoxin-like domain-containing protein" evidence="2">
    <location>
        <begin position="27"/>
        <end position="155"/>
    </location>
</feature>
<evidence type="ECO:0000313" key="4">
    <source>
        <dbReference type="EMBL" id="QCC76025.1"/>
    </source>
</evidence>
<evidence type="ECO:0000256" key="2">
    <source>
        <dbReference type="SAM" id="SignalP"/>
    </source>
</evidence>
<gene>
    <name evidence="4" type="ORF">E2C04_00340</name>
    <name evidence="3" type="ORF">GCM10007231_07210</name>
</gene>
<proteinExistence type="predicted"/>
<dbReference type="Proteomes" id="UP000630594">
    <property type="component" value="Unassembled WGS sequence"/>
</dbReference>
<evidence type="ECO:0000313" key="5">
    <source>
        <dbReference type="Proteomes" id="UP000297025"/>
    </source>
</evidence>
<evidence type="ECO:0000313" key="3">
    <source>
        <dbReference type="EMBL" id="GGD11033.1"/>
    </source>
</evidence>
<dbReference type="EMBL" id="CP038462">
    <property type="protein sequence ID" value="QCC76025.1"/>
    <property type="molecule type" value="Genomic_DNA"/>
</dbReference>
<keyword evidence="2" id="KW-0732">Signal</keyword>
<dbReference type="KEGG" id="ndp:E2C04_00340"/>
<evidence type="ECO:0000313" key="6">
    <source>
        <dbReference type="Proteomes" id="UP000630594"/>
    </source>
</evidence>
<evidence type="ECO:0000256" key="1">
    <source>
        <dbReference type="SAM" id="MobiDB-lite"/>
    </source>
</evidence>
<dbReference type="RefSeq" id="WP_135831075.1">
    <property type="nucleotide sequence ID" value="NZ_BMCK01000001.1"/>
</dbReference>
<sequence>MKKNRTLLATAAITAALALSACSGPADEDTGPDAGTPSTGATDPTAATSTEPATTTPSPEPTTATPEPVGPSFAVTVKGTKVGPNAQELSAAPGETITIDFDTDRAGQLHVHSKPEQYVDFPAGTSAKKLVIKTPGTVEIEEHDSEAVVAVVTVK</sequence>
<reference evidence="3" key="5">
    <citation type="submission" date="2024-05" db="EMBL/GenBank/DDBJ databases">
        <authorList>
            <person name="Sun Q."/>
            <person name="Sedlacek I."/>
        </authorList>
    </citation>
    <scope>NUCLEOTIDE SEQUENCE</scope>
    <source>
        <strain evidence="3">CCM 7403</strain>
    </source>
</reference>
<keyword evidence="6" id="KW-1185">Reference proteome</keyword>
<feature type="signal peptide" evidence="2">
    <location>
        <begin position="1"/>
        <end position="26"/>
    </location>
</feature>
<dbReference type="PROSITE" id="PS51257">
    <property type="entry name" value="PROKAR_LIPOPROTEIN"/>
    <property type="match status" value="1"/>
</dbReference>
<reference evidence="6" key="3">
    <citation type="journal article" date="2019" name="Int. J. Syst. Evol. Microbiol.">
        <title>The Global Catalogue of Microorganisms (GCM) 10K type strain sequencing project: providing services to taxonomists for standard genome sequencing and annotation.</title>
        <authorList>
            <consortium name="The Broad Institute Genomics Platform"/>
            <consortium name="The Broad Institute Genome Sequencing Center for Infectious Disease"/>
            <person name="Wu L."/>
            <person name="Ma J."/>
        </authorList>
    </citation>
    <scope>NUCLEOTIDE SEQUENCE [LARGE SCALE GENOMIC DNA]</scope>
    <source>
        <strain evidence="6">CCM 7403</strain>
    </source>
</reference>
<name>A0A4P7U9S1_9ACTN</name>
<reference evidence="4 5" key="1">
    <citation type="journal article" date="2008" name="Int. J. Syst. Evol. Microbiol.">
        <title>Nocardioides daphniae sp. nov., isolated from Daphnia cucullata (Crustacea: Cladocera).</title>
        <authorList>
            <person name="Toth E.M."/>
            <person name="Keki Z."/>
            <person name="Homonnay Z.G."/>
            <person name="Borsodi A.K."/>
            <person name="Marialigeti K."/>
            <person name="Schumann P."/>
        </authorList>
    </citation>
    <scope>NUCLEOTIDE SEQUENCE [LARGE SCALE GENOMIC DNA]</scope>
    <source>
        <strain evidence="4 5">JCM 16608</strain>
    </source>
</reference>
<dbReference type="Proteomes" id="UP000297025">
    <property type="component" value="Chromosome"/>
</dbReference>
<organism evidence="4 5">
    <name type="scientific">Nocardioides daphniae</name>
    <dbReference type="NCBI Taxonomy" id="402297"/>
    <lineage>
        <taxon>Bacteria</taxon>
        <taxon>Bacillati</taxon>
        <taxon>Actinomycetota</taxon>
        <taxon>Actinomycetes</taxon>
        <taxon>Propionibacteriales</taxon>
        <taxon>Nocardioidaceae</taxon>
        <taxon>Nocardioides</taxon>
    </lineage>
</organism>
<protein>
    <recommendedName>
        <fullName evidence="7">EfeO-type cupredoxin-like domain-containing protein</fullName>
    </recommendedName>
</protein>
<evidence type="ECO:0008006" key="7">
    <source>
        <dbReference type="Google" id="ProtNLM"/>
    </source>
</evidence>
<reference evidence="3" key="2">
    <citation type="journal article" date="2014" name="Int. J. Syst. Evol. Microbiol.">
        <title>Complete genome of a new Firmicutes species belonging to the dominant human colonic microbiota ('Ruminococcus bicirculans') reveals two chromosomes and a selective capacity to utilize plant glucans.</title>
        <authorList>
            <consortium name="NISC Comparative Sequencing Program"/>
            <person name="Wegmann U."/>
            <person name="Louis P."/>
            <person name="Goesmann A."/>
            <person name="Henrissat B."/>
            <person name="Duncan S.H."/>
            <person name="Flint H.J."/>
        </authorList>
    </citation>
    <scope>NUCLEOTIDE SEQUENCE</scope>
    <source>
        <strain evidence="3">CCM 7403</strain>
    </source>
</reference>
<reference evidence="4" key="4">
    <citation type="submission" date="2019-03" db="EMBL/GenBank/DDBJ databases">
        <authorList>
            <person name="Huang Y."/>
        </authorList>
    </citation>
    <scope>NUCLEOTIDE SEQUENCE</scope>
    <source>
        <strain evidence="4">JCM 16608</strain>
    </source>
</reference>
<feature type="compositionally biased region" description="Low complexity" evidence="1">
    <location>
        <begin position="41"/>
        <end position="67"/>
    </location>
</feature>
<dbReference type="OrthoDB" id="3748691at2"/>
<feature type="region of interest" description="Disordered" evidence="1">
    <location>
        <begin position="22"/>
        <end position="77"/>
    </location>
</feature>
<dbReference type="AlphaFoldDB" id="A0A4P7U9S1"/>